<dbReference type="GO" id="GO:0008236">
    <property type="term" value="F:serine-type peptidase activity"/>
    <property type="evidence" value="ECO:0007669"/>
    <property type="project" value="InterPro"/>
</dbReference>
<organism evidence="4">
    <name type="scientific">Lygus hesperus</name>
    <name type="common">Western plant bug</name>
    <dbReference type="NCBI Taxonomy" id="30085"/>
    <lineage>
        <taxon>Eukaryota</taxon>
        <taxon>Metazoa</taxon>
        <taxon>Ecdysozoa</taxon>
        <taxon>Arthropoda</taxon>
        <taxon>Hexapoda</taxon>
        <taxon>Insecta</taxon>
        <taxon>Pterygota</taxon>
        <taxon>Neoptera</taxon>
        <taxon>Paraneoptera</taxon>
        <taxon>Hemiptera</taxon>
        <taxon>Heteroptera</taxon>
        <taxon>Panheteroptera</taxon>
        <taxon>Cimicomorpha</taxon>
        <taxon>Miridae</taxon>
        <taxon>Mirini</taxon>
        <taxon>Lygus</taxon>
    </lineage>
</organism>
<protein>
    <submittedName>
        <fullName evidence="4">Inactive dipeptidyl peptidase 10</fullName>
    </submittedName>
</protein>
<dbReference type="SUPFAM" id="SSF53474">
    <property type="entry name" value="alpha/beta-Hydrolases"/>
    <property type="match status" value="1"/>
</dbReference>
<keyword evidence="1" id="KW-0472">Membrane</keyword>
<reference evidence="4" key="1">
    <citation type="journal article" date="2014" name="PLoS ONE">
        <title>Transcriptome-Based Identification of ABC Transporters in the Western Tarnished Plant Bug Lygus hesperus.</title>
        <authorList>
            <person name="Hull J.J."/>
            <person name="Chaney K."/>
            <person name="Geib S.M."/>
            <person name="Fabrick J.A."/>
            <person name="Brent C.S."/>
            <person name="Walsh D."/>
            <person name="Lavine L.C."/>
        </authorList>
    </citation>
    <scope>NUCLEOTIDE SEQUENCE</scope>
</reference>
<proteinExistence type="predicted"/>
<reference evidence="5" key="3">
    <citation type="journal article" date="2016" name="Gigascience">
        <title>De novo construction of an expanded transcriptome assembly for the western tarnished plant bug, Lygus hesperus.</title>
        <authorList>
            <person name="Tassone E.E."/>
            <person name="Geib S.M."/>
            <person name="Hall B."/>
            <person name="Fabrick J.A."/>
            <person name="Brent C.S."/>
            <person name="Hull J.J."/>
        </authorList>
    </citation>
    <scope>NUCLEOTIDE SEQUENCE</scope>
</reference>
<dbReference type="SUPFAM" id="SSF82171">
    <property type="entry name" value="DPP6 N-terminal domain-like"/>
    <property type="match status" value="1"/>
</dbReference>
<dbReference type="Gene3D" id="2.140.10.30">
    <property type="entry name" value="Dipeptidylpeptidase IV, N-terminal domain"/>
    <property type="match status" value="2"/>
</dbReference>
<evidence type="ECO:0000313" key="4">
    <source>
        <dbReference type="EMBL" id="JAG02928.1"/>
    </source>
</evidence>
<keyword evidence="1" id="KW-1133">Transmembrane helix</keyword>
<keyword evidence="1" id="KW-0812">Transmembrane</keyword>
<gene>
    <name evidence="4" type="primary">DPP10_1</name>
    <name evidence="5" type="synonym">DPP10_0</name>
    <name evidence="4" type="ORF">CM83_35565</name>
    <name evidence="5" type="ORF">g.62172</name>
</gene>
<dbReference type="PANTHER" id="PTHR11731:SF135">
    <property type="entry name" value="INACTIVE DIPEPTIDYL PEPTIDASE 10-LIKE PROTEIN"/>
    <property type="match status" value="1"/>
</dbReference>
<dbReference type="InterPro" id="IPR029058">
    <property type="entry name" value="AB_hydrolase_fold"/>
</dbReference>
<dbReference type="GO" id="GO:0006508">
    <property type="term" value="P:proteolysis"/>
    <property type="evidence" value="ECO:0007669"/>
    <property type="project" value="InterPro"/>
</dbReference>
<dbReference type="Pfam" id="PF00326">
    <property type="entry name" value="Peptidase_S9"/>
    <property type="match status" value="1"/>
</dbReference>
<dbReference type="InterPro" id="IPR001375">
    <property type="entry name" value="Peptidase_S9_cat"/>
</dbReference>
<sequence length="810" mass="92277">MHAGVSDSHRSTNVVSVKKKINKNVSETEPLTYQQIMEEMVSGSDTERNWPGVLIALLVIMMVLSLILISTLVLTPGERQPRVTKIRVPQNIQLKWQNNATWSPANVIVFRNKLGGITIYDPETNSMSELIINSPFRQLHAQDFLVSTDLKFVVFISSITPVFKHTSEAQYHIYEVSTKVRYPVSEKYIEAQSNAPFLQTLRFGPVGSAYAFVVHNHLYYCGSGKERQAVKLSEGDEDWLYNGYPDWIYQNEIYGNDKAFWFSTEGNFLAFARFNDSSVGRVSFTQYSKMDPYPNNLEVPYPKPGTPNPDVSLWVVSLQDGYNKTMVPKPKQLMNDNSYLVGVRWTADDELVTAWVNRRQNVTIYSICHVHPGSILECSVEAVINSDNKPADLRPRLEEPITRELSDTFATFPTLFQSLFRNSDGWLYYEASPENKPTQRHLYRVDDNINLTQIEFCVTCPTLYGNSTVSDVAVIPNSTSSDGYQTYPIKSTDCLFTRTKFSPNRKFYMIECLGPDVPSVHVFDTVNDTKIVTLDHNIALKAKYNTYATPQIKLFPVELENGAHAQVRLQLPPGLREYEDMIFPLILKVSGKPGDPSVSHKWSIDYSAYLASKLNFIVAEIDASDAVGGKAALEQLSVVEYLRDNLKFIDKSRIAVFGEGYGGYMTAMILALDTSIFQCGISINGIYSWPHYNSVWTERWLHTANVTDNYRGYEEADVTKKVGNLKTKKFLLMDSTRDFEVHYQHAMLVVRALVQEDIIFKHLSYPDEGHDLKNVRGHLHTMMDLFWTECFGEMDFQEWETGTNDFSFKS</sequence>
<feature type="transmembrane region" description="Helical" evidence="1">
    <location>
        <begin position="50"/>
        <end position="75"/>
    </location>
</feature>
<dbReference type="GO" id="GO:0005886">
    <property type="term" value="C:plasma membrane"/>
    <property type="evidence" value="ECO:0007669"/>
    <property type="project" value="TreeGrafter"/>
</dbReference>
<name>A0A0A9W8W0_LYGHE</name>
<feature type="domain" description="Dipeptidylpeptidase IV N-terminal" evidence="3">
    <location>
        <begin position="147"/>
        <end position="371"/>
    </location>
</feature>
<dbReference type="InterPro" id="IPR050278">
    <property type="entry name" value="Serine_Prot_S9B/DPPIV"/>
</dbReference>
<evidence type="ECO:0000256" key="1">
    <source>
        <dbReference type="SAM" id="Phobius"/>
    </source>
</evidence>
<dbReference type="InterPro" id="IPR002469">
    <property type="entry name" value="Peptidase_S9B_N"/>
</dbReference>
<dbReference type="EMBL" id="GDHC01002031">
    <property type="protein sequence ID" value="JAQ16598.1"/>
    <property type="molecule type" value="Transcribed_RNA"/>
</dbReference>
<dbReference type="AlphaFoldDB" id="A0A0A9W8W0"/>
<dbReference type="Gene3D" id="3.40.50.1820">
    <property type="entry name" value="alpha/beta hydrolase"/>
    <property type="match status" value="1"/>
</dbReference>
<feature type="domain" description="Peptidase S9 prolyl oligopeptidase catalytic" evidence="2">
    <location>
        <begin position="628"/>
        <end position="792"/>
    </location>
</feature>
<reference evidence="4" key="2">
    <citation type="submission" date="2014-07" db="EMBL/GenBank/DDBJ databases">
        <authorList>
            <person name="Hull J."/>
        </authorList>
    </citation>
    <scope>NUCLEOTIDE SEQUENCE</scope>
</reference>
<evidence type="ECO:0000259" key="2">
    <source>
        <dbReference type="Pfam" id="PF00326"/>
    </source>
</evidence>
<dbReference type="PANTHER" id="PTHR11731">
    <property type="entry name" value="PROTEASE FAMILY S9B,C DIPEPTIDYL-PEPTIDASE IV-RELATED"/>
    <property type="match status" value="1"/>
</dbReference>
<evidence type="ECO:0000313" key="5">
    <source>
        <dbReference type="EMBL" id="JAQ16598.1"/>
    </source>
</evidence>
<dbReference type="Pfam" id="PF00930">
    <property type="entry name" value="DPPIV_N"/>
    <property type="match status" value="1"/>
</dbReference>
<evidence type="ECO:0000259" key="3">
    <source>
        <dbReference type="Pfam" id="PF00930"/>
    </source>
</evidence>
<dbReference type="EMBL" id="GBHO01040676">
    <property type="protein sequence ID" value="JAG02928.1"/>
    <property type="molecule type" value="Transcribed_RNA"/>
</dbReference>
<accession>A0A0A9W8W0</accession>